<organism evidence="4 5">
    <name type="scientific">Oryza meyeriana var. granulata</name>
    <dbReference type="NCBI Taxonomy" id="110450"/>
    <lineage>
        <taxon>Eukaryota</taxon>
        <taxon>Viridiplantae</taxon>
        <taxon>Streptophyta</taxon>
        <taxon>Embryophyta</taxon>
        <taxon>Tracheophyta</taxon>
        <taxon>Spermatophyta</taxon>
        <taxon>Magnoliopsida</taxon>
        <taxon>Liliopsida</taxon>
        <taxon>Poales</taxon>
        <taxon>Poaceae</taxon>
        <taxon>BOP clade</taxon>
        <taxon>Oryzoideae</taxon>
        <taxon>Oryzeae</taxon>
        <taxon>Oryzinae</taxon>
        <taxon>Oryza</taxon>
        <taxon>Oryza meyeriana</taxon>
    </lineage>
</organism>
<keyword evidence="2" id="KW-0472">Membrane</keyword>
<keyword evidence="2" id="KW-0812">Transmembrane</keyword>
<feature type="region of interest" description="Disordered" evidence="1">
    <location>
        <begin position="65"/>
        <end position="89"/>
    </location>
</feature>
<feature type="transmembrane region" description="Helical" evidence="2">
    <location>
        <begin position="98"/>
        <end position="122"/>
    </location>
</feature>
<reference evidence="4 5" key="1">
    <citation type="submission" date="2019-11" db="EMBL/GenBank/DDBJ databases">
        <title>Whole genome sequence of Oryza granulata.</title>
        <authorList>
            <person name="Li W."/>
        </authorList>
    </citation>
    <scope>NUCLEOTIDE SEQUENCE [LARGE SCALE GENOMIC DNA]</scope>
    <source>
        <strain evidence="5">cv. Menghai</strain>
        <tissue evidence="4">Leaf</tissue>
    </source>
</reference>
<dbReference type="Pfam" id="PF14368">
    <property type="entry name" value="LTP_2"/>
    <property type="match status" value="1"/>
</dbReference>
<feature type="region of interest" description="Disordered" evidence="1">
    <location>
        <begin position="186"/>
        <end position="233"/>
    </location>
</feature>
<feature type="compositionally biased region" description="Pro residues" evidence="1">
    <location>
        <begin position="78"/>
        <end position="89"/>
    </location>
</feature>
<dbReference type="EMBL" id="SPHZ02000003">
    <property type="protein sequence ID" value="KAF0925155.1"/>
    <property type="molecule type" value="Genomic_DNA"/>
</dbReference>
<feature type="domain" description="Bifunctional inhibitor/plant lipid transfer protein/seed storage helical" evidence="3">
    <location>
        <begin position="17"/>
        <end position="68"/>
    </location>
</feature>
<name>A0A6G1EJB5_9ORYZ</name>
<evidence type="ECO:0000256" key="1">
    <source>
        <dbReference type="SAM" id="MobiDB-lite"/>
    </source>
</evidence>
<evidence type="ECO:0000259" key="3">
    <source>
        <dbReference type="Pfam" id="PF14368"/>
    </source>
</evidence>
<keyword evidence="5" id="KW-1185">Reference proteome</keyword>
<dbReference type="Proteomes" id="UP000479710">
    <property type="component" value="Unassembled WGS sequence"/>
</dbReference>
<dbReference type="InterPro" id="IPR016140">
    <property type="entry name" value="Bifunc_inhib/LTP/seed_store"/>
</dbReference>
<evidence type="ECO:0000256" key="2">
    <source>
        <dbReference type="SAM" id="Phobius"/>
    </source>
</evidence>
<gene>
    <name evidence="4" type="ORF">E2562_015424</name>
</gene>
<dbReference type="AlphaFoldDB" id="A0A6G1EJB5"/>
<proteinExistence type="predicted"/>
<evidence type="ECO:0000313" key="4">
    <source>
        <dbReference type="EMBL" id="KAF0925155.1"/>
    </source>
</evidence>
<feature type="compositionally biased region" description="Basic and acidic residues" evidence="1">
    <location>
        <begin position="190"/>
        <end position="199"/>
    </location>
</feature>
<evidence type="ECO:0000313" key="5">
    <source>
        <dbReference type="Proteomes" id="UP000479710"/>
    </source>
</evidence>
<sequence length="233" mass="24352">MASKLTEQCILNGKISVTAGCCATVIITIDEDEKCLCDVTEEYELQQSLLSTEKLWDIYQTCGGRTQPPADTRECRRPTPPPPPLPPGGDSPLVLSPLAIFGIVAVSLAVLPGLALAILYVWRKVHSANVEQAPVRAPPATAAAVGAPAARDATVGAPLDVAMGPPFPSEAAKQAEEEAVVLVAEEAAEREDSVERDLSEAGNTGSEEAVARPVVPTLPIQPPPPTLPMTAAH</sequence>
<keyword evidence="2" id="KW-1133">Transmembrane helix</keyword>
<comment type="caution">
    <text evidence="4">The sequence shown here is derived from an EMBL/GenBank/DDBJ whole genome shotgun (WGS) entry which is preliminary data.</text>
</comment>
<accession>A0A6G1EJB5</accession>
<protein>
    <recommendedName>
        <fullName evidence="3">Bifunctional inhibitor/plant lipid transfer protein/seed storage helical domain-containing protein</fullName>
    </recommendedName>
</protein>